<accession>A0A3Q7G264</accession>
<dbReference type="GO" id="GO:0016874">
    <property type="term" value="F:ligase activity"/>
    <property type="evidence" value="ECO:0007669"/>
    <property type="project" value="UniProtKB-KW"/>
</dbReference>
<sequence length="97" mass="10645">MSSVPTRDLSGLRGGEVATLAPSVSAMQELHFEVLMVRAIFCTLNKRHDSAMVLILLMHSETEVIFVYQKLLEISQGALALLAGKKHNLPRLADLSN</sequence>
<comment type="similarity">
    <text evidence="1">Belongs to the ATP-dependent AMP-binding enzyme family.</text>
</comment>
<dbReference type="Gramene" id="Solyc04g025450.2.1">
    <property type="protein sequence ID" value="Solyc04g025450.2.1"/>
    <property type="gene ID" value="Solyc04g025450.2"/>
</dbReference>
<evidence type="ECO:0000256" key="1">
    <source>
        <dbReference type="ARBA" id="ARBA00006432"/>
    </source>
</evidence>
<keyword evidence="4" id="KW-1185">Reference proteome</keyword>
<dbReference type="InParanoid" id="A0A3Q7G264"/>
<reference evidence="3" key="2">
    <citation type="submission" date="2019-01" db="UniProtKB">
        <authorList>
            <consortium name="EnsemblPlants"/>
        </authorList>
    </citation>
    <scope>IDENTIFICATION</scope>
    <source>
        <strain evidence="3">cv. Heinz 1706</strain>
    </source>
</reference>
<keyword evidence="2" id="KW-0436">Ligase</keyword>
<dbReference type="EnsemblPlants" id="Solyc04g025450.2.1">
    <property type="protein sequence ID" value="Solyc04g025450.2.1"/>
    <property type="gene ID" value="Solyc04g025450.2"/>
</dbReference>
<evidence type="ECO:0000313" key="4">
    <source>
        <dbReference type="Proteomes" id="UP000004994"/>
    </source>
</evidence>
<evidence type="ECO:0000313" key="3">
    <source>
        <dbReference type="EnsemblPlants" id="Solyc04g025450.2.1"/>
    </source>
</evidence>
<dbReference type="PANTHER" id="PTHR43859:SF5">
    <property type="entry name" value="ISOVALERATE--COA LIGASE AAE2"/>
    <property type="match status" value="1"/>
</dbReference>
<name>A0A3Q7G264_SOLLC</name>
<dbReference type="AlphaFoldDB" id="A0A3Q7G264"/>
<dbReference type="PANTHER" id="PTHR43859">
    <property type="entry name" value="ACYL-ACTIVATING ENZYME"/>
    <property type="match status" value="1"/>
</dbReference>
<evidence type="ECO:0000256" key="2">
    <source>
        <dbReference type="ARBA" id="ARBA00022598"/>
    </source>
</evidence>
<dbReference type="PaxDb" id="4081-Solyc04g025450.1.1"/>
<reference evidence="3" key="1">
    <citation type="journal article" date="2012" name="Nature">
        <title>The tomato genome sequence provides insights into fleshy fruit evolution.</title>
        <authorList>
            <consortium name="Tomato Genome Consortium"/>
        </authorList>
    </citation>
    <scope>NUCLEOTIDE SEQUENCE [LARGE SCALE GENOMIC DNA]</scope>
    <source>
        <strain evidence="3">cv. Heinz 1706</strain>
    </source>
</reference>
<dbReference type="STRING" id="4081.A0A3Q7G264"/>
<protein>
    <submittedName>
        <fullName evidence="3">Uncharacterized protein</fullName>
    </submittedName>
</protein>
<proteinExistence type="inferred from homology"/>
<organism evidence="3">
    <name type="scientific">Solanum lycopersicum</name>
    <name type="common">Tomato</name>
    <name type="synonym">Lycopersicon esculentum</name>
    <dbReference type="NCBI Taxonomy" id="4081"/>
    <lineage>
        <taxon>Eukaryota</taxon>
        <taxon>Viridiplantae</taxon>
        <taxon>Streptophyta</taxon>
        <taxon>Embryophyta</taxon>
        <taxon>Tracheophyta</taxon>
        <taxon>Spermatophyta</taxon>
        <taxon>Magnoliopsida</taxon>
        <taxon>eudicotyledons</taxon>
        <taxon>Gunneridae</taxon>
        <taxon>Pentapetalae</taxon>
        <taxon>asterids</taxon>
        <taxon>lamiids</taxon>
        <taxon>Solanales</taxon>
        <taxon>Solanaceae</taxon>
        <taxon>Solanoideae</taxon>
        <taxon>Solaneae</taxon>
        <taxon>Solanum</taxon>
        <taxon>Solanum subgen. Lycopersicon</taxon>
    </lineage>
</organism>
<dbReference type="Proteomes" id="UP000004994">
    <property type="component" value="Chromosome 4"/>
</dbReference>